<dbReference type="AlphaFoldDB" id="A0A395HI75"/>
<dbReference type="RefSeq" id="XP_025546661.1">
    <property type="nucleotide sequence ID" value="XM_025690838.1"/>
</dbReference>
<dbReference type="OrthoDB" id="5421421at2759"/>
<dbReference type="EMBL" id="KZ824330">
    <property type="protein sequence ID" value="RAL07507.1"/>
    <property type="molecule type" value="Genomic_DNA"/>
</dbReference>
<evidence type="ECO:0000256" key="1">
    <source>
        <dbReference type="SAM" id="MobiDB-lite"/>
    </source>
</evidence>
<evidence type="ECO:0008006" key="4">
    <source>
        <dbReference type="Google" id="ProtNLM"/>
    </source>
</evidence>
<reference evidence="2 3" key="1">
    <citation type="submission" date="2018-02" db="EMBL/GenBank/DDBJ databases">
        <title>The genomes of Aspergillus section Nigri reveals drivers in fungal speciation.</title>
        <authorList>
            <consortium name="DOE Joint Genome Institute"/>
            <person name="Vesth T.C."/>
            <person name="Nybo J."/>
            <person name="Theobald S."/>
            <person name="Brandl J."/>
            <person name="Frisvad J.C."/>
            <person name="Nielsen K.F."/>
            <person name="Lyhne E.K."/>
            <person name="Kogle M.E."/>
            <person name="Kuo A."/>
            <person name="Riley R."/>
            <person name="Clum A."/>
            <person name="Nolan M."/>
            <person name="Lipzen A."/>
            <person name="Salamov A."/>
            <person name="Henrissat B."/>
            <person name="Wiebenga A."/>
            <person name="De vries R.P."/>
            <person name="Grigoriev I.V."/>
            <person name="Mortensen U.H."/>
            <person name="Andersen M.R."/>
            <person name="Baker S.E."/>
        </authorList>
    </citation>
    <scope>NUCLEOTIDE SEQUENCE [LARGE SCALE GENOMIC DNA]</scope>
    <source>
        <strain evidence="2 3">CBS 101889</strain>
    </source>
</reference>
<accession>A0A395HI75</accession>
<gene>
    <name evidence="2" type="ORF">BO97DRAFT_248905</name>
</gene>
<name>A0A395HI75_ASPHC</name>
<feature type="compositionally biased region" description="Polar residues" evidence="1">
    <location>
        <begin position="351"/>
        <end position="363"/>
    </location>
</feature>
<dbReference type="GeneID" id="37195127"/>
<proteinExistence type="predicted"/>
<evidence type="ECO:0000313" key="2">
    <source>
        <dbReference type="EMBL" id="RAL07507.1"/>
    </source>
</evidence>
<organism evidence="2 3">
    <name type="scientific">Aspergillus homomorphus (strain CBS 101889)</name>
    <dbReference type="NCBI Taxonomy" id="1450537"/>
    <lineage>
        <taxon>Eukaryota</taxon>
        <taxon>Fungi</taxon>
        <taxon>Dikarya</taxon>
        <taxon>Ascomycota</taxon>
        <taxon>Pezizomycotina</taxon>
        <taxon>Eurotiomycetes</taxon>
        <taxon>Eurotiomycetidae</taxon>
        <taxon>Eurotiales</taxon>
        <taxon>Aspergillaceae</taxon>
        <taxon>Aspergillus</taxon>
        <taxon>Aspergillus subgen. Circumdati</taxon>
    </lineage>
</organism>
<dbReference type="VEuPathDB" id="FungiDB:BO97DRAFT_248905"/>
<feature type="compositionally biased region" description="Basic and acidic residues" evidence="1">
    <location>
        <begin position="192"/>
        <end position="201"/>
    </location>
</feature>
<dbReference type="Proteomes" id="UP000248961">
    <property type="component" value="Unassembled WGS sequence"/>
</dbReference>
<feature type="compositionally biased region" description="Low complexity" evidence="1">
    <location>
        <begin position="202"/>
        <end position="214"/>
    </location>
</feature>
<sequence length="363" mass="41304">MYPQTPIGYSGPVTFSHGGVDTGEGIEDYYAAMQPQWTGLEAVCCIVNQSPETTHLKLTSSELMQSPYGAVSHPYTTAAAFPTGSILTPISLPDSSFRPSPVLSHHSQEYQYNINDTVPSQGLGITAPFPNNFPRTVTAGLGHTLEDLKYGLGEVDHSPQPPPPKKARRGPKQAITPREAPVSILPNPEGLQRMEQERRQGAADAQQQQRPRAPGRGRRDPQAEEEDAFVERLREQNLAWKIIREMFRERFHKDASEARLQMRMLRRRKERLARWDENDIRLLIRARDYWEHEKYNVIARKMNEFGAGQYTPQQCEAQLRYLDAQHRDRSGLVPRSRISEPSQARRRVWPRSSSQNLNGDTKT</sequence>
<feature type="region of interest" description="Disordered" evidence="1">
    <location>
        <begin position="152"/>
        <end position="227"/>
    </location>
</feature>
<evidence type="ECO:0000313" key="3">
    <source>
        <dbReference type="Proteomes" id="UP000248961"/>
    </source>
</evidence>
<keyword evidence="3" id="KW-1185">Reference proteome</keyword>
<protein>
    <recommendedName>
        <fullName evidence="4">Myb-like domain-containing protein</fullName>
    </recommendedName>
</protein>
<feature type="region of interest" description="Disordered" evidence="1">
    <location>
        <begin position="328"/>
        <end position="363"/>
    </location>
</feature>